<dbReference type="AlphaFoldDB" id="A0A7C9MGV2"/>
<accession>A0A7C9MGV2</accession>
<dbReference type="PROSITE" id="PS00198">
    <property type="entry name" value="4FE4S_FER_1"/>
    <property type="match status" value="2"/>
</dbReference>
<evidence type="ECO:0000313" key="7">
    <source>
        <dbReference type="Proteomes" id="UP000482487"/>
    </source>
</evidence>
<dbReference type="PANTHER" id="PTHR42859:SF15">
    <property type="entry name" value="IRON-SULFUR CLUSTER BINDING PROTEIN"/>
    <property type="match status" value="1"/>
</dbReference>
<evidence type="ECO:0000256" key="3">
    <source>
        <dbReference type="ARBA" id="ARBA00023004"/>
    </source>
</evidence>
<dbReference type="GO" id="GO:0051539">
    <property type="term" value="F:4 iron, 4 sulfur cluster binding"/>
    <property type="evidence" value="ECO:0007669"/>
    <property type="project" value="UniProtKB-KW"/>
</dbReference>
<evidence type="ECO:0000259" key="5">
    <source>
        <dbReference type="PROSITE" id="PS51379"/>
    </source>
</evidence>
<keyword evidence="4" id="KW-0411">Iron-sulfur</keyword>
<feature type="domain" description="4Fe-4S ferredoxin-type" evidence="5">
    <location>
        <begin position="78"/>
        <end position="107"/>
    </location>
</feature>
<dbReference type="SUPFAM" id="SSF54862">
    <property type="entry name" value="4Fe-4S ferredoxins"/>
    <property type="match status" value="1"/>
</dbReference>
<sequence length="149" mass="15582">MKIHRALRMERCIGCHSCSLACARLVYKSMSWNTAGIRIRSTGGVSSGFQAILCLACDPAPCAAACPTGAMVQRKAGGGVLLKKTLCIQCGKCAAACPVEAIALDAANNPSVCIHCGQCVAYCPHDCLELVEADKPDAAPCLESCHVER</sequence>
<keyword evidence="1" id="KW-0004">4Fe-4S</keyword>
<feature type="domain" description="4Fe-4S ferredoxin-type" evidence="5">
    <location>
        <begin position="3"/>
        <end position="33"/>
    </location>
</feature>
<proteinExistence type="predicted"/>
<dbReference type="Gene3D" id="3.30.70.20">
    <property type="match status" value="2"/>
</dbReference>
<dbReference type="InterPro" id="IPR017900">
    <property type="entry name" value="4Fe4S_Fe_S_CS"/>
</dbReference>
<keyword evidence="7" id="KW-1185">Reference proteome</keyword>
<keyword evidence="2" id="KW-0479">Metal-binding</keyword>
<dbReference type="PROSITE" id="PS51379">
    <property type="entry name" value="4FE4S_FER_2"/>
    <property type="match status" value="3"/>
</dbReference>
<dbReference type="OrthoDB" id="9789030at2"/>
<dbReference type="InterPro" id="IPR050294">
    <property type="entry name" value="RnfB_subfamily"/>
</dbReference>
<evidence type="ECO:0000256" key="2">
    <source>
        <dbReference type="ARBA" id="ARBA00022723"/>
    </source>
</evidence>
<evidence type="ECO:0000256" key="4">
    <source>
        <dbReference type="ARBA" id="ARBA00023014"/>
    </source>
</evidence>
<organism evidence="6 7">
    <name type="scientific">Solidesulfovibrio aerotolerans</name>
    <dbReference type="NCBI Taxonomy" id="295255"/>
    <lineage>
        <taxon>Bacteria</taxon>
        <taxon>Pseudomonadati</taxon>
        <taxon>Thermodesulfobacteriota</taxon>
        <taxon>Desulfovibrionia</taxon>
        <taxon>Desulfovibrionales</taxon>
        <taxon>Desulfovibrionaceae</taxon>
        <taxon>Solidesulfovibrio</taxon>
    </lineage>
</organism>
<evidence type="ECO:0000313" key="6">
    <source>
        <dbReference type="EMBL" id="MYL82168.1"/>
    </source>
</evidence>
<comment type="caution">
    <text evidence="6">The sequence shown here is derived from an EMBL/GenBank/DDBJ whole genome shotgun (WGS) entry which is preliminary data.</text>
</comment>
<keyword evidence="3" id="KW-0408">Iron</keyword>
<gene>
    <name evidence="6" type="ORF">GTA51_03325</name>
</gene>
<dbReference type="EMBL" id="WVUD01000003">
    <property type="protein sequence ID" value="MYL82168.1"/>
    <property type="molecule type" value="Genomic_DNA"/>
</dbReference>
<evidence type="ECO:0000256" key="1">
    <source>
        <dbReference type="ARBA" id="ARBA00022485"/>
    </source>
</evidence>
<dbReference type="InterPro" id="IPR017896">
    <property type="entry name" value="4Fe4S_Fe-S-bd"/>
</dbReference>
<dbReference type="GO" id="GO:0046872">
    <property type="term" value="F:metal ion binding"/>
    <property type="evidence" value="ECO:0007669"/>
    <property type="project" value="UniProtKB-KW"/>
</dbReference>
<dbReference type="Proteomes" id="UP000482487">
    <property type="component" value="Unassembled WGS sequence"/>
</dbReference>
<dbReference type="RefSeq" id="WP_160958657.1">
    <property type="nucleotide sequence ID" value="NZ_WVUD01000003.1"/>
</dbReference>
<reference evidence="6 7" key="1">
    <citation type="submission" date="2020-01" db="EMBL/GenBank/DDBJ databases">
        <title>Genome sequence of Desulfovibrio aerotolerans DSM 16695(T).</title>
        <authorList>
            <person name="Karnachuk O."/>
            <person name="Avakyan M."/>
            <person name="Mardanov A."/>
            <person name="Kadnikov V."/>
            <person name="Ravin N."/>
        </authorList>
    </citation>
    <scope>NUCLEOTIDE SEQUENCE [LARGE SCALE GENOMIC DNA]</scope>
    <source>
        <strain evidence="6 7">DSM 16695</strain>
    </source>
</reference>
<protein>
    <submittedName>
        <fullName evidence="6">4Fe-4S dicluster domain-containing protein</fullName>
    </submittedName>
</protein>
<feature type="domain" description="4Fe-4S ferredoxin-type" evidence="5">
    <location>
        <begin position="109"/>
        <end position="133"/>
    </location>
</feature>
<dbReference type="Pfam" id="PF12800">
    <property type="entry name" value="Fer4_4"/>
    <property type="match status" value="1"/>
</dbReference>
<dbReference type="Pfam" id="PF12838">
    <property type="entry name" value="Fer4_7"/>
    <property type="match status" value="1"/>
</dbReference>
<dbReference type="PANTHER" id="PTHR42859">
    <property type="entry name" value="OXIDOREDUCTASE"/>
    <property type="match status" value="1"/>
</dbReference>
<name>A0A7C9MGV2_9BACT</name>